<evidence type="ECO:0000256" key="4">
    <source>
        <dbReference type="ARBA" id="ARBA00023136"/>
    </source>
</evidence>
<dbReference type="InterPro" id="IPR036640">
    <property type="entry name" value="ABC1_TM_sf"/>
</dbReference>
<dbReference type="Gene3D" id="1.20.1560.10">
    <property type="entry name" value="ABC transporter type 1, transmembrane domain"/>
    <property type="match status" value="1"/>
</dbReference>
<dbReference type="PANTHER" id="PTHR43394:SF4">
    <property type="entry name" value="TOXIN SECRETION ABC TRANSPORTER ATP-BINDING PROTEIN"/>
    <property type="match status" value="1"/>
</dbReference>
<dbReference type="InterPro" id="IPR003439">
    <property type="entry name" value="ABC_transporter-like_ATP-bd"/>
</dbReference>
<reference evidence="8 9" key="1">
    <citation type="submission" date="2018-02" db="EMBL/GenBank/DDBJ databases">
        <title>The draft genome of Sphingobacterium sp. 5JN-11.</title>
        <authorList>
            <person name="Liu L."/>
            <person name="Li L."/>
            <person name="Liang L."/>
            <person name="Zhang X."/>
            <person name="Wang T."/>
        </authorList>
    </citation>
    <scope>NUCLEOTIDE SEQUENCE [LARGE SCALE GENOMIC DNA]</scope>
    <source>
        <strain evidence="8 9">5JN-11</strain>
    </source>
</reference>
<name>A0A2S9J4U4_9SPHI</name>
<feature type="transmembrane region" description="Helical" evidence="5">
    <location>
        <begin position="278"/>
        <end position="295"/>
    </location>
</feature>
<dbReference type="GO" id="GO:0005524">
    <property type="term" value="F:ATP binding"/>
    <property type="evidence" value="ECO:0007669"/>
    <property type="project" value="UniProtKB-KW"/>
</dbReference>
<evidence type="ECO:0000259" key="6">
    <source>
        <dbReference type="PROSITE" id="PS50893"/>
    </source>
</evidence>
<dbReference type="GO" id="GO:0015421">
    <property type="term" value="F:ABC-type oligopeptide transporter activity"/>
    <property type="evidence" value="ECO:0007669"/>
    <property type="project" value="TreeGrafter"/>
</dbReference>
<dbReference type="PROSITE" id="PS50929">
    <property type="entry name" value="ABC_TM1F"/>
    <property type="match status" value="1"/>
</dbReference>
<keyword evidence="8" id="KW-0067">ATP-binding</keyword>
<feature type="transmembrane region" description="Helical" evidence="5">
    <location>
        <begin position="62"/>
        <end position="81"/>
    </location>
</feature>
<evidence type="ECO:0000256" key="3">
    <source>
        <dbReference type="ARBA" id="ARBA00022989"/>
    </source>
</evidence>
<dbReference type="PROSITE" id="PS50893">
    <property type="entry name" value="ABC_TRANSPORTER_2"/>
    <property type="match status" value="1"/>
</dbReference>
<feature type="transmembrane region" description="Helical" evidence="5">
    <location>
        <begin position="251"/>
        <end position="272"/>
    </location>
</feature>
<dbReference type="EMBL" id="PVBQ01000005">
    <property type="protein sequence ID" value="PRD47807.1"/>
    <property type="molecule type" value="Genomic_DNA"/>
</dbReference>
<evidence type="ECO:0000256" key="2">
    <source>
        <dbReference type="ARBA" id="ARBA00022692"/>
    </source>
</evidence>
<dbReference type="InterPro" id="IPR039421">
    <property type="entry name" value="Type_1_exporter"/>
</dbReference>
<accession>A0A2S9J4U4</accession>
<feature type="transmembrane region" description="Helical" evidence="5">
    <location>
        <begin position="28"/>
        <end position="50"/>
    </location>
</feature>
<feature type="transmembrane region" description="Helical" evidence="5">
    <location>
        <begin position="139"/>
        <end position="157"/>
    </location>
</feature>
<dbReference type="InterPro" id="IPR011527">
    <property type="entry name" value="ABC1_TM_dom"/>
</dbReference>
<keyword evidence="8" id="KW-0547">Nucleotide-binding</keyword>
<dbReference type="GO" id="GO:0016887">
    <property type="term" value="F:ATP hydrolysis activity"/>
    <property type="evidence" value="ECO:0007669"/>
    <property type="project" value="InterPro"/>
</dbReference>
<evidence type="ECO:0000256" key="5">
    <source>
        <dbReference type="SAM" id="Phobius"/>
    </source>
</evidence>
<organism evidence="8 9">
    <name type="scientific">Sphingobacterium haloxyli</name>
    <dbReference type="NCBI Taxonomy" id="2100533"/>
    <lineage>
        <taxon>Bacteria</taxon>
        <taxon>Pseudomonadati</taxon>
        <taxon>Bacteroidota</taxon>
        <taxon>Sphingobacteriia</taxon>
        <taxon>Sphingobacteriales</taxon>
        <taxon>Sphingobacteriaceae</taxon>
        <taxon>Sphingobacterium</taxon>
    </lineage>
</organism>
<keyword evidence="2 5" id="KW-0812">Transmembrane</keyword>
<dbReference type="InterPro" id="IPR027417">
    <property type="entry name" value="P-loop_NTPase"/>
</dbReference>
<dbReference type="RefSeq" id="WP_105716434.1">
    <property type="nucleotide sequence ID" value="NZ_PVBQ01000005.1"/>
</dbReference>
<gene>
    <name evidence="8" type="ORF">C5745_07785</name>
</gene>
<dbReference type="Gene3D" id="3.40.50.300">
    <property type="entry name" value="P-loop containing nucleotide triphosphate hydrolases"/>
    <property type="match status" value="1"/>
</dbReference>
<sequence>MLRDKDLKVTSRNLFKHITKEKSDVGNIYIYALFAGLVQLSIPLGIQAIVNYAMGATMVTSLYLLIAFVVIGTWLTGYFRLKVMQIIEKIEQKIFVEYSIAFAEKLPKVNLQNIKKYFLPELVNRFFDTQNLQKAVSKILLDIPTALIQIVLGLILLAFYHPWFLVFGALVIIIVIIIFRQTMHSGIQSSLEESESKYEVASWLEDIAGAVKTFKINSGTDLHLGGTDQRVGDYLENRTSHFKVLILQYKAIIGFKVIITFFLLSIGTYLLVTQQLNIGAFIATEIVLLTIMAAVEKLIINLESYYDVVTSLTKLDKVLNLDEEPNAQLAPSHKNGQGMQIDLVDVNFSFVDNKPILKEITTQIASNSMTVISGYLGAGKTILLNLIAGFYEPTSGNILFDKVAIRNMDKTVLREQIGVYLEDMPLIKATVFENIQLGRADVKPADVLKLTEKLGIENFSSRFTKDLNTKIRETDTEVSFSTKKKILLLRALLGSNRLLILEDPIEGMDQDFSEKLVDYLRQIKKHTTVVIVSENEKLIHEADQHLMLEYGKIVTYR</sequence>
<dbReference type="SUPFAM" id="SSF90123">
    <property type="entry name" value="ABC transporter transmembrane region"/>
    <property type="match status" value="1"/>
</dbReference>
<dbReference type="Pfam" id="PF00664">
    <property type="entry name" value="ABC_membrane"/>
    <property type="match status" value="1"/>
</dbReference>
<comment type="subcellular location">
    <subcellularLocation>
        <location evidence="1">Cell membrane</location>
        <topology evidence="1">Multi-pass membrane protein</topology>
    </subcellularLocation>
</comment>
<dbReference type="SUPFAM" id="SSF52540">
    <property type="entry name" value="P-loop containing nucleoside triphosphate hydrolases"/>
    <property type="match status" value="1"/>
</dbReference>
<feature type="domain" description="ABC transporter" evidence="6">
    <location>
        <begin position="341"/>
        <end position="557"/>
    </location>
</feature>
<dbReference type="Proteomes" id="UP000239711">
    <property type="component" value="Unassembled WGS sequence"/>
</dbReference>
<keyword evidence="4 5" id="KW-0472">Membrane</keyword>
<proteinExistence type="predicted"/>
<protein>
    <submittedName>
        <fullName evidence="8">ABC transporter ATP-binding protein</fullName>
    </submittedName>
</protein>
<feature type="transmembrane region" description="Helical" evidence="5">
    <location>
        <begin position="163"/>
        <end position="179"/>
    </location>
</feature>
<evidence type="ECO:0000313" key="9">
    <source>
        <dbReference type="Proteomes" id="UP000239711"/>
    </source>
</evidence>
<evidence type="ECO:0000256" key="1">
    <source>
        <dbReference type="ARBA" id="ARBA00004651"/>
    </source>
</evidence>
<evidence type="ECO:0000259" key="7">
    <source>
        <dbReference type="PROSITE" id="PS50929"/>
    </source>
</evidence>
<dbReference type="GO" id="GO:0005886">
    <property type="term" value="C:plasma membrane"/>
    <property type="evidence" value="ECO:0007669"/>
    <property type="project" value="UniProtKB-SubCell"/>
</dbReference>
<feature type="domain" description="ABC transmembrane type-1" evidence="7">
    <location>
        <begin position="30"/>
        <end position="307"/>
    </location>
</feature>
<keyword evidence="9" id="KW-1185">Reference proteome</keyword>
<dbReference type="Pfam" id="PF00005">
    <property type="entry name" value="ABC_tran"/>
    <property type="match status" value="1"/>
</dbReference>
<evidence type="ECO:0000313" key="8">
    <source>
        <dbReference type="EMBL" id="PRD47807.1"/>
    </source>
</evidence>
<dbReference type="OrthoDB" id="311344at2"/>
<comment type="caution">
    <text evidence="8">The sequence shown here is derived from an EMBL/GenBank/DDBJ whole genome shotgun (WGS) entry which is preliminary data.</text>
</comment>
<keyword evidence="3 5" id="KW-1133">Transmembrane helix</keyword>
<dbReference type="AlphaFoldDB" id="A0A2S9J4U4"/>
<dbReference type="PANTHER" id="PTHR43394">
    <property type="entry name" value="ATP-DEPENDENT PERMEASE MDL1, MITOCHONDRIAL"/>
    <property type="match status" value="1"/>
</dbReference>